<name>A0ABZ2A0Y0_STRNV</name>
<dbReference type="Proteomes" id="UP001432209">
    <property type="component" value="Chromosome"/>
</dbReference>
<protein>
    <submittedName>
        <fullName evidence="2">Uncharacterized protein</fullName>
    </submittedName>
</protein>
<accession>A0ABZ2A0Y0</accession>
<reference evidence="2" key="1">
    <citation type="submission" date="2022-10" db="EMBL/GenBank/DDBJ databases">
        <title>The complete genomes of actinobacterial strains from the NBC collection.</title>
        <authorList>
            <person name="Joergensen T.S."/>
            <person name="Alvarez Arevalo M."/>
            <person name="Sterndorff E.B."/>
            <person name="Faurdal D."/>
            <person name="Vuksanovic O."/>
            <person name="Mourched A.-S."/>
            <person name="Charusanti P."/>
            <person name="Shaw S."/>
            <person name="Blin K."/>
            <person name="Weber T."/>
        </authorList>
    </citation>
    <scope>NUCLEOTIDE SEQUENCE</scope>
    <source>
        <strain evidence="2">NBC_01432</strain>
    </source>
</reference>
<feature type="region of interest" description="Disordered" evidence="1">
    <location>
        <begin position="1"/>
        <end position="24"/>
    </location>
</feature>
<proteinExistence type="predicted"/>
<dbReference type="RefSeq" id="WP_329076035.1">
    <property type="nucleotide sequence ID" value="NZ_CP109389.1"/>
</dbReference>
<dbReference type="EMBL" id="CP109495">
    <property type="protein sequence ID" value="WUX52377.1"/>
    <property type="molecule type" value="Genomic_DNA"/>
</dbReference>
<evidence type="ECO:0000313" key="2">
    <source>
        <dbReference type="EMBL" id="WUX52377.1"/>
    </source>
</evidence>
<keyword evidence="3" id="KW-1185">Reference proteome</keyword>
<feature type="compositionally biased region" description="Basic residues" evidence="1">
    <location>
        <begin position="1"/>
        <end position="10"/>
    </location>
</feature>
<evidence type="ECO:0000256" key="1">
    <source>
        <dbReference type="SAM" id="MobiDB-lite"/>
    </source>
</evidence>
<sequence length="85" mass="9897">MPGQRRRRRSLERQRGASADELGPGRWTVVYETTDGTQWRTRARRLIAEHEVRDPSMFRLDQLCGRTVLPTTYRLSVFVPDAPGR</sequence>
<gene>
    <name evidence="2" type="ORF">OG442_13020</name>
</gene>
<evidence type="ECO:0000313" key="3">
    <source>
        <dbReference type="Proteomes" id="UP001432209"/>
    </source>
</evidence>
<organism evidence="2 3">
    <name type="scientific">Streptomyces niveus</name>
    <name type="common">Streptomyces spheroides</name>
    <dbReference type="NCBI Taxonomy" id="193462"/>
    <lineage>
        <taxon>Bacteria</taxon>
        <taxon>Bacillati</taxon>
        <taxon>Actinomycetota</taxon>
        <taxon>Actinomycetes</taxon>
        <taxon>Kitasatosporales</taxon>
        <taxon>Streptomycetaceae</taxon>
        <taxon>Streptomyces</taxon>
    </lineage>
</organism>